<reference evidence="6" key="2">
    <citation type="submission" date="2020-05" db="UniProtKB">
        <authorList>
            <consortium name="EnsemblMetazoa"/>
        </authorList>
    </citation>
    <scope>IDENTIFICATION</scope>
    <source>
        <strain evidence="6">wikel</strain>
    </source>
</reference>
<dbReference type="VEuPathDB" id="VectorBase:ISCW019526"/>
<protein>
    <submittedName>
        <fullName evidence="5 6">Cytochrome C oxidase polypeptide Vb</fullName>
        <ecNumber evidence="5">1.9.3.1</ecNumber>
    </submittedName>
</protein>
<dbReference type="EnsemblMetazoa" id="ISCW019526-RA">
    <property type="protein sequence ID" value="ISCW019526-PA"/>
    <property type="gene ID" value="ISCW019526"/>
</dbReference>
<keyword evidence="8" id="KW-1267">Proteomics identification</keyword>
<dbReference type="EMBL" id="ABJB010700022">
    <property type="status" value="NOT_ANNOTATED_CDS"/>
    <property type="molecule type" value="Genomic_DNA"/>
</dbReference>
<dbReference type="PANTHER" id="PTHR10122">
    <property type="entry name" value="CYTOCHROME C OXIDASE SUBUNIT 5B, MITOCHONDRIAL"/>
    <property type="match status" value="1"/>
</dbReference>
<dbReference type="FunFam" id="2.60.11.10:FF:000004">
    <property type="entry name" value="Cytochrome c oxidase subunit 5B"/>
    <property type="match status" value="1"/>
</dbReference>
<dbReference type="RefSeq" id="XP_002408597.2">
    <property type="nucleotide sequence ID" value="XM_002408553.4"/>
</dbReference>
<dbReference type="InterPro" id="IPR002124">
    <property type="entry name" value="Cyt_c_oxidase_su5b"/>
</dbReference>
<dbReference type="GO" id="GO:0005739">
    <property type="term" value="C:mitochondrion"/>
    <property type="evidence" value="ECO:0000318"/>
    <property type="project" value="GO_Central"/>
</dbReference>
<feature type="binding site" evidence="3">
    <location>
        <position position="110"/>
    </location>
    <ligand>
        <name>Zn(2+)</name>
        <dbReference type="ChEBI" id="CHEBI:29105"/>
    </ligand>
</feature>
<evidence type="ECO:0000313" key="7">
    <source>
        <dbReference type="Proteomes" id="UP000001555"/>
    </source>
</evidence>
<sequence>IGMASVLGRSIAKNVRPALLLTARRFKSEEKRIYDAMEYATGIEKKELLARAAGNDDPFDMRVFKRGPGTKDNPNLIPSHLEKRMIGCICEEDATTINWMWLHRGDPKRCECGHWFKIVDAKPL</sequence>
<dbReference type="HOGENOM" id="CLU_127178_1_0_1"/>
<keyword evidence="5" id="KW-0560">Oxidoreductase</keyword>
<evidence type="ECO:0000256" key="4">
    <source>
        <dbReference type="PIRSR" id="PIRSR602124-3"/>
    </source>
</evidence>
<evidence type="ECO:0007829" key="8">
    <source>
        <dbReference type="PeptideAtlas" id="B7PVS1"/>
    </source>
</evidence>
<feature type="modified residue" description="N6-acetyllysine" evidence="4">
    <location>
        <position position="83"/>
    </location>
</feature>
<evidence type="ECO:0000256" key="3">
    <source>
        <dbReference type="PIRSR" id="PIRSR602124-1"/>
    </source>
</evidence>
<feature type="binding site" evidence="3">
    <location>
        <position position="90"/>
    </location>
    <ligand>
        <name>Zn(2+)</name>
        <dbReference type="ChEBI" id="CHEBI:29105"/>
    </ligand>
</feature>
<proteinExistence type="evidence at protein level"/>
<accession>B7PVS1</accession>
<dbReference type="GO" id="GO:0005740">
    <property type="term" value="C:mitochondrial envelope"/>
    <property type="evidence" value="ECO:0007669"/>
    <property type="project" value="InterPro"/>
</dbReference>
<dbReference type="Proteomes" id="UP000001555">
    <property type="component" value="Unassembled WGS sequence"/>
</dbReference>
<organism>
    <name type="scientific">Ixodes scapularis</name>
    <name type="common">Black-legged tick</name>
    <name type="synonym">Deer tick</name>
    <dbReference type="NCBI Taxonomy" id="6945"/>
    <lineage>
        <taxon>Eukaryota</taxon>
        <taxon>Metazoa</taxon>
        <taxon>Ecdysozoa</taxon>
        <taxon>Arthropoda</taxon>
        <taxon>Chelicerata</taxon>
        <taxon>Arachnida</taxon>
        <taxon>Acari</taxon>
        <taxon>Parasitiformes</taxon>
        <taxon>Ixodida</taxon>
        <taxon>Ixodoidea</taxon>
        <taxon>Ixodidae</taxon>
        <taxon>Ixodinae</taxon>
        <taxon>Ixodes</taxon>
    </lineage>
</organism>
<evidence type="ECO:0000256" key="2">
    <source>
        <dbReference type="ARBA" id="ARBA00022833"/>
    </source>
</evidence>
<keyword evidence="7" id="KW-1185">Reference proteome</keyword>
<feature type="binding site" evidence="3">
    <location>
        <position position="88"/>
    </location>
    <ligand>
        <name>Zn(2+)</name>
        <dbReference type="ChEBI" id="CHEBI:29105"/>
    </ligand>
</feature>
<dbReference type="Pfam" id="PF01215">
    <property type="entry name" value="COX5B"/>
    <property type="match status" value="1"/>
</dbReference>
<dbReference type="STRING" id="6945.B7PVS1"/>
<evidence type="ECO:0000256" key="1">
    <source>
        <dbReference type="ARBA" id="ARBA00022723"/>
    </source>
</evidence>
<dbReference type="GO" id="GO:0006123">
    <property type="term" value="P:mitochondrial electron transport, cytochrome c to oxygen"/>
    <property type="evidence" value="ECO:0000318"/>
    <property type="project" value="GO_Central"/>
</dbReference>
<feature type="modified residue" description="N6-acetyllysine" evidence="4">
    <location>
        <position position="65"/>
    </location>
</feature>
<keyword evidence="1 3" id="KW-0479">Metal-binding</keyword>
<dbReference type="EMBL" id="DS802112">
    <property type="protein sequence ID" value="EEC10693.1"/>
    <property type="molecule type" value="Genomic_DNA"/>
</dbReference>
<keyword evidence="2 3" id="KW-0862">Zinc</keyword>
<dbReference type="CDD" id="cd00924">
    <property type="entry name" value="Cyt_c_Oxidase_Vb"/>
    <property type="match status" value="1"/>
</dbReference>
<dbReference type="SUPFAM" id="SSF57802">
    <property type="entry name" value="Rubredoxin-like"/>
    <property type="match status" value="1"/>
</dbReference>
<dbReference type="EC" id="1.9.3.1" evidence="5"/>
<dbReference type="FunCoup" id="B7PVS1">
    <property type="interactions" value="958"/>
</dbReference>
<dbReference type="InterPro" id="IPR036972">
    <property type="entry name" value="Cyt_c_oxidase_su5b_sf"/>
</dbReference>
<gene>
    <name evidence="6" type="primary">8032083</name>
    <name evidence="5" type="ORF">IscW_ISCW019526</name>
</gene>
<feature type="non-terminal residue" evidence="5">
    <location>
        <position position="1"/>
    </location>
</feature>
<dbReference type="PROSITE" id="PS51359">
    <property type="entry name" value="COX5B_2"/>
    <property type="match status" value="1"/>
</dbReference>
<dbReference type="PANTHER" id="PTHR10122:SF0">
    <property type="entry name" value="CYTOCHROME C OXIDASE SUBUNIT 5B, ISOFORM A-RELATED"/>
    <property type="match status" value="1"/>
</dbReference>
<dbReference type="VEuPathDB" id="VectorBase:ISCI019526"/>
<dbReference type="GO" id="GO:0045277">
    <property type="term" value="C:respiratory chain complex IV"/>
    <property type="evidence" value="ECO:0007669"/>
    <property type="project" value="InterPro"/>
</dbReference>
<dbReference type="GO" id="GO:0046872">
    <property type="term" value="F:metal ion binding"/>
    <property type="evidence" value="ECO:0007669"/>
    <property type="project" value="UniProtKB-KW"/>
</dbReference>
<dbReference type="Gene3D" id="2.60.11.10">
    <property type="entry name" value="Cytochrome c oxidase, subunit Vb"/>
    <property type="match status" value="1"/>
</dbReference>
<reference evidence="5 7" key="1">
    <citation type="submission" date="2008-03" db="EMBL/GenBank/DDBJ databases">
        <title>Annotation of Ixodes scapularis.</title>
        <authorList>
            <consortium name="Ixodes scapularis Genome Project Consortium"/>
            <person name="Caler E."/>
            <person name="Hannick L.I."/>
            <person name="Bidwell S."/>
            <person name="Joardar V."/>
            <person name="Thiagarajan M."/>
            <person name="Amedeo P."/>
            <person name="Galinsky K.J."/>
            <person name="Schobel S."/>
            <person name="Inman J."/>
            <person name="Hostetler J."/>
            <person name="Miller J."/>
            <person name="Hammond M."/>
            <person name="Megy K."/>
            <person name="Lawson D."/>
            <person name="Kodira C."/>
            <person name="Sutton G."/>
            <person name="Meyer J."/>
            <person name="Hill C.A."/>
            <person name="Birren B."/>
            <person name="Nene V."/>
            <person name="Collins F."/>
            <person name="Alarcon-Chaidez F."/>
            <person name="Wikel S."/>
            <person name="Strausberg R."/>
        </authorList>
    </citation>
    <scope>NUCLEOTIDE SEQUENCE [LARGE SCALE GENOMIC DNA]</scope>
    <source>
        <strain evidence="7">Wikel</strain>
        <strain evidence="5">Wikel colony</strain>
    </source>
</reference>
<dbReference type="GO" id="GO:0016491">
    <property type="term" value="F:oxidoreductase activity"/>
    <property type="evidence" value="ECO:0007669"/>
    <property type="project" value="UniProtKB-KW"/>
</dbReference>
<evidence type="ECO:0000313" key="5">
    <source>
        <dbReference type="EMBL" id="EEC10693.1"/>
    </source>
</evidence>
<dbReference type="KEGG" id="isc:8032083"/>
<dbReference type="OrthoDB" id="10249250at2759"/>
<name>B7PVS1_IXOSC</name>
<feature type="binding site" evidence="3">
    <location>
        <position position="112"/>
    </location>
    <ligand>
        <name>Zn(2+)</name>
        <dbReference type="ChEBI" id="CHEBI:29105"/>
    </ligand>
</feature>
<dbReference type="VEuPathDB" id="VectorBase:ISCP_028836"/>
<evidence type="ECO:0000313" key="6">
    <source>
        <dbReference type="EnsemblMetazoa" id="ISCW019526-PA"/>
    </source>
</evidence>
<feature type="modified residue" description="N6-acetyllysine" evidence="4">
    <location>
        <position position="117"/>
    </location>
</feature>
<dbReference type="PaxDb" id="6945-B7PVS1"/>
<dbReference type="AlphaFoldDB" id="B7PVS1"/>